<evidence type="ECO:0000313" key="3">
    <source>
        <dbReference type="Proteomes" id="UP000554284"/>
    </source>
</evidence>
<gene>
    <name evidence="2" type="ORF">HF989_00265</name>
    <name evidence="1" type="ORF">JOF50_000052</name>
</gene>
<dbReference type="Proteomes" id="UP000554284">
    <property type="component" value="Unassembled WGS sequence"/>
</dbReference>
<evidence type="ECO:0008006" key="5">
    <source>
        <dbReference type="Google" id="ProtNLM"/>
    </source>
</evidence>
<keyword evidence="4" id="KW-1185">Reference proteome</keyword>
<evidence type="ECO:0000313" key="2">
    <source>
        <dbReference type="EMBL" id="NKY67823.1"/>
    </source>
</evidence>
<dbReference type="SUPFAM" id="SSF56601">
    <property type="entry name" value="beta-lactamase/transpeptidase-like"/>
    <property type="match status" value="1"/>
</dbReference>
<sequence length="286" mass="30316">MPSKVAALALTAGLALPTSSVPNYTAIEQIPVVGEPFVQTYNQLPQQVRDAVRLPLPLTASGQHHAASAAEIQAQLDRLVADVVARHGGRAAVSVGGFTAGDNSPVPAFSTMKVPLSIAALRQDQSMYPDAEIAVTRSDNPAAHRMFARVPAAGYERVIQEAGSRTSTPVTARMSTLWTTSDQAEFASGLRCVPGHEPVLDMMGRIVDYQHWGLGRIGGARYKGGWYTYQGGHLARQFGLIPGPNGDIAVAITAHNTKGYEGSFRMLGELADGLAAMRGDLPTARC</sequence>
<reference evidence="2 3" key="1">
    <citation type="submission" date="2020-04" db="EMBL/GenBank/DDBJ databases">
        <title>MicrobeNet Type strains.</title>
        <authorList>
            <person name="Nicholson A.C."/>
        </authorList>
    </citation>
    <scope>NUCLEOTIDE SEQUENCE [LARGE SCALE GENOMIC DNA]</scope>
    <source>
        <strain evidence="2 3">ATCC 700355</strain>
    </source>
</reference>
<reference evidence="1 4" key="2">
    <citation type="submission" date="2024-06" db="EMBL/GenBank/DDBJ databases">
        <title>Sequencing the genomes of 1000 actinobacteria strains.</title>
        <authorList>
            <person name="Klenk H.-P."/>
        </authorList>
    </citation>
    <scope>NUCLEOTIDE SEQUENCE [LARGE SCALE GENOMIC DNA]</scope>
    <source>
        <strain evidence="1 4">DSM 44265</strain>
    </source>
</reference>
<dbReference type="Gene3D" id="3.40.710.10">
    <property type="entry name" value="DD-peptidase/beta-lactamase superfamily"/>
    <property type="match status" value="1"/>
</dbReference>
<evidence type="ECO:0000313" key="1">
    <source>
        <dbReference type="EMBL" id="MET3943253.1"/>
    </source>
</evidence>
<evidence type="ECO:0000313" key="4">
    <source>
        <dbReference type="Proteomes" id="UP001549139"/>
    </source>
</evidence>
<dbReference type="InterPro" id="IPR012338">
    <property type="entry name" value="Beta-lactam/transpept-like"/>
</dbReference>
<proteinExistence type="predicted"/>
<name>A0A7X6LPA3_9CORY</name>
<dbReference type="Proteomes" id="UP001549139">
    <property type="component" value="Unassembled WGS sequence"/>
</dbReference>
<dbReference type="EMBL" id="JAAXPF010000001">
    <property type="protein sequence ID" value="NKY67823.1"/>
    <property type="molecule type" value="Genomic_DNA"/>
</dbReference>
<accession>A0A7X6LPA3</accession>
<dbReference type="RefSeq" id="WP_168683384.1">
    <property type="nucleotide sequence ID" value="NZ_JAAXPF010000001.1"/>
</dbReference>
<dbReference type="EMBL" id="JBEPNZ010000001">
    <property type="protein sequence ID" value="MET3943253.1"/>
    <property type="molecule type" value="Genomic_DNA"/>
</dbReference>
<comment type="caution">
    <text evidence="2">The sequence shown here is derived from an EMBL/GenBank/DDBJ whole genome shotgun (WGS) entry which is preliminary data.</text>
</comment>
<organism evidence="2 3">
    <name type="scientific">Corynebacterium mucifaciens</name>
    <dbReference type="NCBI Taxonomy" id="57171"/>
    <lineage>
        <taxon>Bacteria</taxon>
        <taxon>Bacillati</taxon>
        <taxon>Actinomycetota</taxon>
        <taxon>Actinomycetes</taxon>
        <taxon>Mycobacteriales</taxon>
        <taxon>Corynebacteriaceae</taxon>
        <taxon>Corynebacterium</taxon>
    </lineage>
</organism>
<protein>
    <recommendedName>
        <fullName evidence="5">Serine hydrolase</fullName>
    </recommendedName>
</protein>
<dbReference type="AlphaFoldDB" id="A0A7X6LPA3"/>